<dbReference type="Pfam" id="PF12728">
    <property type="entry name" value="HTH_17"/>
    <property type="match status" value="1"/>
</dbReference>
<evidence type="ECO:0000259" key="1">
    <source>
        <dbReference type="PROSITE" id="PS50943"/>
    </source>
</evidence>
<dbReference type="PROSITE" id="PS50943">
    <property type="entry name" value="HTH_CROC1"/>
    <property type="match status" value="1"/>
</dbReference>
<gene>
    <name evidence="2" type="ORF">Bccel_5483</name>
</gene>
<dbReference type="InterPro" id="IPR001387">
    <property type="entry name" value="Cro/C1-type_HTH"/>
</dbReference>
<dbReference type="Pfam" id="PF13443">
    <property type="entry name" value="HTH_26"/>
    <property type="match status" value="1"/>
</dbReference>
<organism evidence="2 3">
    <name type="scientific">Pseudobacteroides cellulosolvens ATCC 35603 = DSM 2933</name>
    <dbReference type="NCBI Taxonomy" id="398512"/>
    <lineage>
        <taxon>Bacteria</taxon>
        <taxon>Bacillati</taxon>
        <taxon>Bacillota</taxon>
        <taxon>Clostridia</taxon>
        <taxon>Eubacteriales</taxon>
        <taxon>Oscillospiraceae</taxon>
        <taxon>Pseudobacteroides</taxon>
    </lineage>
</organism>
<dbReference type="AlphaFoldDB" id="A0A0L6JWI9"/>
<protein>
    <submittedName>
        <fullName evidence="2">DNA binding domain protein, excisionase family</fullName>
    </submittedName>
</protein>
<dbReference type="Proteomes" id="UP000036923">
    <property type="component" value="Unassembled WGS sequence"/>
</dbReference>
<dbReference type="STRING" id="398512.Bccel_5483"/>
<dbReference type="GO" id="GO:0003677">
    <property type="term" value="F:DNA binding"/>
    <property type="evidence" value="ECO:0007669"/>
    <property type="project" value="InterPro"/>
</dbReference>
<proteinExistence type="predicted"/>
<accession>A0A0L6JWI9</accession>
<dbReference type="OrthoDB" id="2087389at2"/>
<keyword evidence="3" id="KW-1185">Reference proteome</keyword>
<reference evidence="3" key="1">
    <citation type="submission" date="2015-07" db="EMBL/GenBank/DDBJ databases">
        <title>Near-Complete Genome Sequence of the Cellulolytic Bacterium Bacteroides (Pseudobacteroides) cellulosolvens ATCC 35603.</title>
        <authorList>
            <person name="Dassa B."/>
            <person name="Utturkar S.M."/>
            <person name="Klingeman D.M."/>
            <person name="Hurt R.A."/>
            <person name="Keller M."/>
            <person name="Xu J."/>
            <person name="Reddy Y.H.K."/>
            <person name="Borovok I."/>
            <person name="Grinberg I.R."/>
            <person name="Lamed R."/>
            <person name="Zhivin O."/>
            <person name="Bayer E.A."/>
            <person name="Brown S.D."/>
        </authorList>
    </citation>
    <scope>NUCLEOTIDE SEQUENCE [LARGE SCALE GENOMIC DNA]</scope>
    <source>
        <strain evidence="3">DSM 2933</strain>
    </source>
</reference>
<dbReference type="InterPro" id="IPR041657">
    <property type="entry name" value="HTH_17"/>
</dbReference>
<sequence length="150" mass="17525">MYQANVESKTLNYRDRILRIIYERAIQQLSIDAKIPLFELDSALIGKSQLRLDQIESICRALNCTPSDIIKPRLPMKDTPSVKPRYQNQKDFEITKPFLKVREAANVYNIGRNLIYSAIHNKELKAYKPNCRDYLIKVTEIEAWIQSKPI</sequence>
<feature type="domain" description="HTH cro/C1-type" evidence="1">
    <location>
        <begin position="46"/>
        <end position="69"/>
    </location>
</feature>
<dbReference type="EMBL" id="LGTC01000001">
    <property type="protein sequence ID" value="KNY30206.1"/>
    <property type="molecule type" value="Genomic_DNA"/>
</dbReference>
<dbReference type="RefSeq" id="WP_036944902.1">
    <property type="nucleotide sequence ID" value="NZ_JQKC01000038.1"/>
</dbReference>
<comment type="caution">
    <text evidence="2">The sequence shown here is derived from an EMBL/GenBank/DDBJ whole genome shotgun (WGS) entry which is preliminary data.</text>
</comment>
<evidence type="ECO:0000313" key="3">
    <source>
        <dbReference type="Proteomes" id="UP000036923"/>
    </source>
</evidence>
<evidence type="ECO:0000313" key="2">
    <source>
        <dbReference type="EMBL" id="KNY30206.1"/>
    </source>
</evidence>
<dbReference type="NCBIfam" id="TIGR01764">
    <property type="entry name" value="excise"/>
    <property type="match status" value="1"/>
</dbReference>
<name>A0A0L6JWI9_9FIRM</name>
<dbReference type="InterPro" id="IPR010093">
    <property type="entry name" value="SinI_DNA-bd"/>
</dbReference>